<sequence length="189" mass="21350">MLRFSLLSANEIEFMEKMYEAAVLDPLTRIYNRRYFFGLLHQYIEKNMRAKQRLALIIIDIDHFKILNDTYGHQVGDFALRHVSSLICLTVRAGDKVCRFGGEEFTILLNEVDLPEATSIAERIRATVEDNPLLYEGAVIPMTVSIGVATLDHAFGSPDRLFALADARMYEAKNAGRNQVCNGPVALPR</sequence>
<evidence type="ECO:0000313" key="5">
    <source>
        <dbReference type="Proteomes" id="UP000077405"/>
    </source>
</evidence>
<dbReference type="GO" id="GO:0043709">
    <property type="term" value="P:cell adhesion involved in single-species biofilm formation"/>
    <property type="evidence" value="ECO:0007669"/>
    <property type="project" value="TreeGrafter"/>
</dbReference>
<keyword evidence="4" id="KW-0614">Plasmid</keyword>
<geneLocation type="plasmid" evidence="4 5">
    <name>pYZ4</name>
</geneLocation>
<dbReference type="GO" id="GO:1902201">
    <property type="term" value="P:negative regulation of bacterial-type flagellum-dependent cell motility"/>
    <property type="evidence" value="ECO:0007669"/>
    <property type="project" value="TreeGrafter"/>
</dbReference>
<dbReference type="PANTHER" id="PTHR45138">
    <property type="entry name" value="REGULATORY COMPONENTS OF SENSORY TRANSDUCTION SYSTEM"/>
    <property type="match status" value="1"/>
</dbReference>
<dbReference type="InterPro" id="IPR050469">
    <property type="entry name" value="Diguanylate_Cyclase"/>
</dbReference>
<dbReference type="FunFam" id="3.30.70.270:FF:000001">
    <property type="entry name" value="Diguanylate cyclase domain protein"/>
    <property type="match status" value="1"/>
</dbReference>
<comment type="catalytic activity">
    <reaction evidence="2">
        <text>2 GTP = 3',3'-c-di-GMP + 2 diphosphate</text>
        <dbReference type="Rhea" id="RHEA:24898"/>
        <dbReference type="ChEBI" id="CHEBI:33019"/>
        <dbReference type="ChEBI" id="CHEBI:37565"/>
        <dbReference type="ChEBI" id="CHEBI:58805"/>
        <dbReference type="EC" id="2.7.7.65"/>
    </reaction>
</comment>
<dbReference type="InterPro" id="IPR000160">
    <property type="entry name" value="GGDEF_dom"/>
</dbReference>
<dbReference type="EC" id="2.7.7.65" evidence="1"/>
<evidence type="ECO:0000256" key="2">
    <source>
        <dbReference type="ARBA" id="ARBA00034247"/>
    </source>
</evidence>
<proteinExistence type="predicted"/>
<evidence type="ECO:0000313" key="4">
    <source>
        <dbReference type="EMBL" id="AWB08143.1"/>
    </source>
</evidence>
<dbReference type="Pfam" id="PF00990">
    <property type="entry name" value="GGDEF"/>
    <property type="match status" value="1"/>
</dbReference>
<reference evidence="4 5" key="1">
    <citation type="submission" date="2018-04" db="EMBL/GenBank/DDBJ databases">
        <title>Complete genome sequence of the nitrogen-fixing bacterium Azospirillum humicireducens type strain SgZ-5.</title>
        <authorList>
            <person name="Yu Z."/>
        </authorList>
    </citation>
    <scope>NUCLEOTIDE SEQUENCE [LARGE SCALE GENOMIC DNA]</scope>
    <source>
        <strain evidence="4 5">SgZ-5</strain>
        <plasmid evidence="4 5">pYZ4</plasmid>
    </source>
</reference>
<name>A0A2R4VUN7_9PROT</name>
<keyword evidence="5" id="KW-1185">Reference proteome</keyword>
<dbReference type="InterPro" id="IPR029787">
    <property type="entry name" value="Nucleotide_cyclase"/>
</dbReference>
<dbReference type="Proteomes" id="UP000077405">
    <property type="component" value="Plasmid pYZ4"/>
</dbReference>
<accession>A0A2R4VUN7</accession>
<evidence type="ECO:0000259" key="3">
    <source>
        <dbReference type="PROSITE" id="PS50887"/>
    </source>
</evidence>
<protein>
    <recommendedName>
        <fullName evidence="1">diguanylate cyclase</fullName>
        <ecNumber evidence="1">2.7.7.65</ecNumber>
    </recommendedName>
</protein>
<dbReference type="InterPro" id="IPR043128">
    <property type="entry name" value="Rev_trsase/Diguanyl_cyclase"/>
</dbReference>
<dbReference type="NCBIfam" id="TIGR00254">
    <property type="entry name" value="GGDEF"/>
    <property type="match status" value="1"/>
</dbReference>
<dbReference type="SUPFAM" id="SSF55073">
    <property type="entry name" value="Nucleotide cyclase"/>
    <property type="match status" value="1"/>
</dbReference>
<evidence type="ECO:0000256" key="1">
    <source>
        <dbReference type="ARBA" id="ARBA00012528"/>
    </source>
</evidence>
<gene>
    <name evidence="4" type="ORF">A6A40_24245</name>
</gene>
<dbReference type="AlphaFoldDB" id="A0A2R4VUN7"/>
<dbReference type="CDD" id="cd01949">
    <property type="entry name" value="GGDEF"/>
    <property type="match status" value="1"/>
</dbReference>
<dbReference type="Gene3D" id="3.30.70.270">
    <property type="match status" value="1"/>
</dbReference>
<dbReference type="GO" id="GO:0052621">
    <property type="term" value="F:diguanylate cyclase activity"/>
    <property type="evidence" value="ECO:0007669"/>
    <property type="project" value="UniProtKB-EC"/>
</dbReference>
<dbReference type="PROSITE" id="PS50887">
    <property type="entry name" value="GGDEF"/>
    <property type="match status" value="1"/>
</dbReference>
<organism evidence="4 5">
    <name type="scientific">Azospirillum humicireducens</name>
    <dbReference type="NCBI Taxonomy" id="1226968"/>
    <lineage>
        <taxon>Bacteria</taxon>
        <taxon>Pseudomonadati</taxon>
        <taxon>Pseudomonadota</taxon>
        <taxon>Alphaproteobacteria</taxon>
        <taxon>Rhodospirillales</taxon>
        <taxon>Azospirillaceae</taxon>
        <taxon>Azospirillum</taxon>
    </lineage>
</organism>
<dbReference type="PANTHER" id="PTHR45138:SF9">
    <property type="entry name" value="DIGUANYLATE CYCLASE DGCM-RELATED"/>
    <property type="match status" value="1"/>
</dbReference>
<dbReference type="KEGG" id="ahu:A6A40_24245"/>
<dbReference type="EMBL" id="CP028905">
    <property type="protein sequence ID" value="AWB08143.1"/>
    <property type="molecule type" value="Genomic_DNA"/>
</dbReference>
<dbReference type="SMART" id="SM00267">
    <property type="entry name" value="GGDEF"/>
    <property type="match status" value="1"/>
</dbReference>
<dbReference type="GO" id="GO:0005886">
    <property type="term" value="C:plasma membrane"/>
    <property type="evidence" value="ECO:0007669"/>
    <property type="project" value="TreeGrafter"/>
</dbReference>
<feature type="domain" description="GGDEF" evidence="3">
    <location>
        <begin position="52"/>
        <end position="185"/>
    </location>
</feature>